<keyword evidence="4" id="KW-1185">Reference proteome</keyword>
<evidence type="ECO:0000313" key="4">
    <source>
        <dbReference type="Proteomes" id="UP001241758"/>
    </source>
</evidence>
<name>A0ABT6WL44_9ACTN</name>
<dbReference type="PANTHER" id="PTHR36840:SF1">
    <property type="entry name" value="BLL5714 PROTEIN"/>
    <property type="match status" value="1"/>
</dbReference>
<proteinExistence type="predicted"/>
<dbReference type="Proteomes" id="UP001241758">
    <property type="component" value="Unassembled WGS sequence"/>
</dbReference>
<evidence type="ECO:0000256" key="2">
    <source>
        <dbReference type="SAM" id="Phobius"/>
    </source>
</evidence>
<feature type="transmembrane region" description="Helical" evidence="2">
    <location>
        <begin position="247"/>
        <end position="267"/>
    </location>
</feature>
<sequence length="426" mass="45152">MSQDRVPDQDTDGPASRPKRAAGVLSRPVSEGDSVTTLELFFDLVFVFALTQVTAKMADDLTVGGLVRGLLIIALLWWSWTAYAWLGNLVRADEGITRIGMFAAMAVMFVLALSIPEAFDDAPGGLSGPVVIAVCYFLFRALHLLLFYVSSAGDAGLRAQLLRFTPAMLAGTALLLVAAATDGPAQTWLWVAALAADYLGTYLGGARGWRVASPGHFAERHGLIVIVALGESIVAIGVGVAELPISWPIVVASALGLALAGSLWWAYFDVSALVAEHALTAATDERRANMARDAYSFVHLPLMAGIVMLALGLKKVLQYVGDVHHHDLGDPLKGVGLAALVGGVVLYLIAHVGFQLRTTGRLNPARLVVALLLVPLALLGKSLPALATLAVLTAIVVALIAYESVRYAADRHRARNHHRHGVVASE</sequence>
<organism evidence="3 4">
    <name type="scientific">Actinoplanes sandaracinus</name>
    <dbReference type="NCBI Taxonomy" id="3045177"/>
    <lineage>
        <taxon>Bacteria</taxon>
        <taxon>Bacillati</taxon>
        <taxon>Actinomycetota</taxon>
        <taxon>Actinomycetes</taxon>
        <taxon>Micromonosporales</taxon>
        <taxon>Micromonosporaceae</taxon>
        <taxon>Actinoplanes</taxon>
    </lineage>
</organism>
<feature type="transmembrane region" description="Helical" evidence="2">
    <location>
        <begin position="128"/>
        <end position="149"/>
    </location>
</feature>
<feature type="transmembrane region" description="Helical" evidence="2">
    <location>
        <begin position="98"/>
        <end position="116"/>
    </location>
</feature>
<feature type="region of interest" description="Disordered" evidence="1">
    <location>
        <begin position="1"/>
        <end position="25"/>
    </location>
</feature>
<reference evidence="3 4" key="1">
    <citation type="submission" date="2023-05" db="EMBL/GenBank/DDBJ databases">
        <title>Actinoplanes sp. NEAU-A12 genome sequencing.</title>
        <authorList>
            <person name="Wang Z.-S."/>
        </authorList>
    </citation>
    <scope>NUCLEOTIDE SEQUENCE [LARGE SCALE GENOMIC DNA]</scope>
    <source>
        <strain evidence="3 4">NEAU-A12</strain>
    </source>
</reference>
<dbReference type="InterPro" id="IPR010640">
    <property type="entry name" value="Low_temperature_requirement_A"/>
</dbReference>
<dbReference type="PANTHER" id="PTHR36840">
    <property type="entry name" value="BLL5714 PROTEIN"/>
    <property type="match status" value="1"/>
</dbReference>
<gene>
    <name evidence="3" type="ORF">QLQ12_17610</name>
</gene>
<keyword evidence="2" id="KW-0472">Membrane</keyword>
<feature type="transmembrane region" description="Helical" evidence="2">
    <location>
        <begin position="332"/>
        <end position="350"/>
    </location>
</feature>
<protein>
    <submittedName>
        <fullName evidence="3">Low temperature requirement protein A</fullName>
    </submittedName>
</protein>
<feature type="transmembrane region" description="Helical" evidence="2">
    <location>
        <begin position="66"/>
        <end position="86"/>
    </location>
</feature>
<dbReference type="RefSeq" id="WP_282761185.1">
    <property type="nucleotide sequence ID" value="NZ_JASCTH010000010.1"/>
</dbReference>
<accession>A0ABT6WL44</accession>
<evidence type="ECO:0000256" key="1">
    <source>
        <dbReference type="SAM" id="MobiDB-lite"/>
    </source>
</evidence>
<keyword evidence="2" id="KW-1133">Transmembrane helix</keyword>
<evidence type="ECO:0000313" key="3">
    <source>
        <dbReference type="EMBL" id="MDI6100428.1"/>
    </source>
</evidence>
<feature type="transmembrane region" description="Helical" evidence="2">
    <location>
        <begin position="385"/>
        <end position="405"/>
    </location>
</feature>
<comment type="caution">
    <text evidence="3">The sequence shown here is derived from an EMBL/GenBank/DDBJ whole genome shotgun (WGS) entry which is preliminary data.</text>
</comment>
<feature type="transmembrane region" description="Helical" evidence="2">
    <location>
        <begin position="187"/>
        <end position="209"/>
    </location>
</feature>
<dbReference type="EMBL" id="JASCTH010000010">
    <property type="protein sequence ID" value="MDI6100428.1"/>
    <property type="molecule type" value="Genomic_DNA"/>
</dbReference>
<feature type="transmembrane region" description="Helical" evidence="2">
    <location>
        <begin position="221"/>
        <end position="241"/>
    </location>
</feature>
<feature type="transmembrane region" description="Helical" evidence="2">
    <location>
        <begin position="161"/>
        <end position="181"/>
    </location>
</feature>
<feature type="transmembrane region" description="Helical" evidence="2">
    <location>
        <begin position="294"/>
        <end position="312"/>
    </location>
</feature>
<keyword evidence="2" id="KW-0812">Transmembrane</keyword>
<dbReference type="Pfam" id="PF06772">
    <property type="entry name" value="LtrA"/>
    <property type="match status" value="1"/>
</dbReference>
<feature type="transmembrane region" description="Helical" evidence="2">
    <location>
        <begin position="362"/>
        <end position="379"/>
    </location>
</feature>